<dbReference type="RefSeq" id="WP_183574020.1">
    <property type="nucleotide sequence ID" value="NZ_JACHOP010000039.1"/>
</dbReference>
<evidence type="ECO:0000313" key="2">
    <source>
        <dbReference type="EMBL" id="MBB5760246.1"/>
    </source>
</evidence>
<evidence type="ECO:0000313" key="3">
    <source>
        <dbReference type="Proteomes" id="UP000583454"/>
    </source>
</evidence>
<keyword evidence="3" id="KW-1185">Reference proteome</keyword>
<proteinExistence type="predicted"/>
<keyword evidence="1" id="KW-0812">Transmembrane</keyword>
<name>A0A840ZRL1_9HYPH</name>
<gene>
    <name evidence="2" type="ORF">HNR00_004995</name>
</gene>
<reference evidence="2 3" key="1">
    <citation type="submission" date="2020-08" db="EMBL/GenBank/DDBJ databases">
        <title>Genomic Encyclopedia of Type Strains, Phase IV (KMG-IV): sequencing the most valuable type-strain genomes for metagenomic binning, comparative biology and taxonomic classification.</title>
        <authorList>
            <person name="Goeker M."/>
        </authorList>
    </citation>
    <scope>NUCLEOTIDE SEQUENCE [LARGE SCALE GENOMIC DNA]</scope>
    <source>
        <strain evidence="2 3">DSM 2163</strain>
    </source>
</reference>
<keyword evidence="1" id="KW-0472">Membrane</keyword>
<dbReference type="AlphaFoldDB" id="A0A840ZRL1"/>
<keyword evidence="1" id="KW-1133">Transmembrane helix</keyword>
<evidence type="ECO:0000256" key="1">
    <source>
        <dbReference type="SAM" id="Phobius"/>
    </source>
</evidence>
<accession>A0A840ZRL1</accession>
<dbReference type="Proteomes" id="UP000583454">
    <property type="component" value="Unassembled WGS sequence"/>
</dbReference>
<sequence>MSGDALTYAPTSVGWALDAEAGVVALVAGLLGSEIQADEFGKNITAIGHHPIGKRWLVIGKPTAVRELRGRLMDEGSYAALDFDPFAALAGSLADDSALSSALEKGPQLAASSILKDLDTAANSRRGSDLFAPEGSEYLTLAYAAFRGGSRAERMKSYWSVLPARLQAPKFPLCRFSLIGQRRTGESLSSASKTHHGDFAQAISGAPLMTQQAESAANATAAAAMQAELAALKSEMAMIAAAARENAGSLALLHGKLAAGSTKVAPKAAESATPPTINETAKRDVPETALGDQVVGGRRTSLVAIGTLFLLAVSVGVAGYVSKRVTDIRDLVQEGARNAKAAGATYEDVLKEAAAIRTASNEAQAVLSSASQDTQKALLKASEDAGGEIDRAHGRALTDFEEVRRTAVAHIEHENETLRKALLYEIESERTRALEEIRKATADAVACIKVLTRRVALRDRAVAPCGSSTSNDGRQEDGPHQ</sequence>
<organism evidence="2 3">
    <name type="scientific">Methylorubrum rhodinum</name>
    <dbReference type="NCBI Taxonomy" id="29428"/>
    <lineage>
        <taxon>Bacteria</taxon>
        <taxon>Pseudomonadati</taxon>
        <taxon>Pseudomonadota</taxon>
        <taxon>Alphaproteobacteria</taxon>
        <taxon>Hyphomicrobiales</taxon>
        <taxon>Methylobacteriaceae</taxon>
        <taxon>Methylorubrum</taxon>
    </lineage>
</organism>
<dbReference type="EMBL" id="JACHOP010000039">
    <property type="protein sequence ID" value="MBB5760246.1"/>
    <property type="molecule type" value="Genomic_DNA"/>
</dbReference>
<feature type="transmembrane region" description="Helical" evidence="1">
    <location>
        <begin position="302"/>
        <end position="321"/>
    </location>
</feature>
<protein>
    <submittedName>
        <fullName evidence="2">Polyhydroxyalkanoate synthesis regulator phasin</fullName>
    </submittedName>
</protein>
<comment type="caution">
    <text evidence="2">The sequence shown here is derived from an EMBL/GenBank/DDBJ whole genome shotgun (WGS) entry which is preliminary data.</text>
</comment>